<dbReference type="EMBL" id="JAVRJZ010000019">
    <property type="protein sequence ID" value="KAK2707282.1"/>
    <property type="molecule type" value="Genomic_DNA"/>
</dbReference>
<evidence type="ECO:0000313" key="2">
    <source>
        <dbReference type="Proteomes" id="UP001187531"/>
    </source>
</evidence>
<sequence length="242" mass="26770">MHATGDEKRQPEATDRMASLVLRNNEESLPAFPVRQVKFFFFISVNDVLRAVRHLKVNKAPDLDGTSGNHLRNGSPLLIQHMQLLFQMCIDSANVPKSFCTGIVTNILKKGKYANECGGYRPITVSGSLSKVLEKLILRKVISKPRFITYDLSLISYADDLLMLSFSLSVLQGNLDELVSGYGAIGLQVNGQKTEFLGFSSAKQETPAPTVSVDGAIIVPSSSLKYLGLWFEAFKVFSHLHY</sequence>
<evidence type="ECO:0008006" key="3">
    <source>
        <dbReference type="Google" id="ProtNLM"/>
    </source>
</evidence>
<evidence type="ECO:0000313" key="1">
    <source>
        <dbReference type="EMBL" id="KAK2707282.1"/>
    </source>
</evidence>
<dbReference type="Proteomes" id="UP001187531">
    <property type="component" value="Unassembled WGS sequence"/>
</dbReference>
<protein>
    <recommendedName>
        <fullName evidence="3">Reverse transcriptase domain-containing protein</fullName>
    </recommendedName>
</protein>
<dbReference type="AlphaFoldDB" id="A0AA88HKT1"/>
<accession>A0AA88HKT1</accession>
<name>A0AA88HKT1_ARTSF</name>
<gene>
    <name evidence="1" type="ORF">QYM36_015092</name>
</gene>
<keyword evidence="2" id="KW-1185">Reference proteome</keyword>
<proteinExistence type="predicted"/>
<dbReference type="PANTHER" id="PTHR19446">
    <property type="entry name" value="REVERSE TRANSCRIPTASES"/>
    <property type="match status" value="1"/>
</dbReference>
<comment type="caution">
    <text evidence="1">The sequence shown here is derived from an EMBL/GenBank/DDBJ whole genome shotgun (WGS) entry which is preliminary data.</text>
</comment>
<organism evidence="1 2">
    <name type="scientific">Artemia franciscana</name>
    <name type="common">Brine shrimp</name>
    <name type="synonym">Artemia sanfranciscana</name>
    <dbReference type="NCBI Taxonomy" id="6661"/>
    <lineage>
        <taxon>Eukaryota</taxon>
        <taxon>Metazoa</taxon>
        <taxon>Ecdysozoa</taxon>
        <taxon>Arthropoda</taxon>
        <taxon>Crustacea</taxon>
        <taxon>Branchiopoda</taxon>
        <taxon>Anostraca</taxon>
        <taxon>Artemiidae</taxon>
        <taxon>Artemia</taxon>
    </lineage>
</organism>
<reference evidence="1" key="1">
    <citation type="submission" date="2023-07" db="EMBL/GenBank/DDBJ databases">
        <title>Chromosome-level genome assembly of Artemia franciscana.</title>
        <authorList>
            <person name="Jo E."/>
        </authorList>
    </citation>
    <scope>NUCLEOTIDE SEQUENCE</scope>
    <source>
        <tissue evidence="1">Whole body</tissue>
    </source>
</reference>